<evidence type="ECO:0000313" key="10">
    <source>
        <dbReference type="EMBL" id="KAF6214603.1"/>
    </source>
</evidence>
<evidence type="ECO:0000256" key="2">
    <source>
        <dbReference type="ARBA" id="ARBA00009458"/>
    </source>
</evidence>
<protein>
    <recommendedName>
        <fullName evidence="9">Bcl-2 Bcl-2 homology region 1-3 domain-containing protein</fullName>
    </recommendedName>
</protein>
<gene>
    <name evidence="10" type="ORF">GE061_009346</name>
</gene>
<proteinExistence type="inferred from homology"/>
<feature type="compositionally biased region" description="Pro residues" evidence="7">
    <location>
        <begin position="1"/>
        <end position="10"/>
    </location>
</feature>
<keyword evidence="5 8" id="KW-1133">Transmembrane helix</keyword>
<evidence type="ECO:0000256" key="8">
    <source>
        <dbReference type="SAM" id="Phobius"/>
    </source>
</evidence>
<dbReference type="FunFam" id="1.10.437.10:FF:000009">
    <property type="entry name" value="Uncharacterized protein, isoform A"/>
    <property type="match status" value="1"/>
</dbReference>
<dbReference type="Gene3D" id="1.10.437.10">
    <property type="entry name" value="Blc2-like"/>
    <property type="match status" value="1"/>
</dbReference>
<keyword evidence="11" id="KW-1185">Reference proteome</keyword>
<dbReference type="InterPro" id="IPR036834">
    <property type="entry name" value="Bcl-2-like_sf"/>
</dbReference>
<evidence type="ECO:0000256" key="7">
    <source>
        <dbReference type="SAM" id="MobiDB-lite"/>
    </source>
</evidence>
<evidence type="ECO:0000256" key="1">
    <source>
        <dbReference type="ARBA" id="ARBA00004167"/>
    </source>
</evidence>
<evidence type="ECO:0000256" key="4">
    <source>
        <dbReference type="ARBA" id="ARBA00022703"/>
    </source>
</evidence>
<organism evidence="10 11">
    <name type="scientific">Apolygus lucorum</name>
    <name type="common">Small green plant bug</name>
    <name type="synonym">Lygocoris lucorum</name>
    <dbReference type="NCBI Taxonomy" id="248454"/>
    <lineage>
        <taxon>Eukaryota</taxon>
        <taxon>Metazoa</taxon>
        <taxon>Ecdysozoa</taxon>
        <taxon>Arthropoda</taxon>
        <taxon>Hexapoda</taxon>
        <taxon>Insecta</taxon>
        <taxon>Pterygota</taxon>
        <taxon>Neoptera</taxon>
        <taxon>Paraneoptera</taxon>
        <taxon>Hemiptera</taxon>
        <taxon>Heteroptera</taxon>
        <taxon>Panheteroptera</taxon>
        <taxon>Cimicomorpha</taxon>
        <taxon>Miridae</taxon>
        <taxon>Mirini</taxon>
        <taxon>Apolygus</taxon>
    </lineage>
</organism>
<dbReference type="EMBL" id="WIXP02000002">
    <property type="protein sequence ID" value="KAF6214603.1"/>
    <property type="molecule type" value="Genomic_DNA"/>
</dbReference>
<dbReference type="InterPro" id="IPR002475">
    <property type="entry name" value="Bcl2-like"/>
</dbReference>
<keyword evidence="6 8" id="KW-0472">Membrane</keyword>
<dbReference type="SUPFAM" id="SSF56854">
    <property type="entry name" value="Bcl-2 inhibitors of programmed cell death"/>
    <property type="match status" value="1"/>
</dbReference>
<dbReference type="GO" id="GO:0042981">
    <property type="term" value="P:regulation of apoptotic process"/>
    <property type="evidence" value="ECO:0007669"/>
    <property type="project" value="InterPro"/>
</dbReference>
<dbReference type="GO" id="GO:0097192">
    <property type="term" value="P:extrinsic apoptotic signaling pathway in absence of ligand"/>
    <property type="evidence" value="ECO:0007669"/>
    <property type="project" value="TreeGrafter"/>
</dbReference>
<keyword evidence="4" id="KW-0053">Apoptosis</keyword>
<dbReference type="Proteomes" id="UP000466442">
    <property type="component" value="Unassembled WGS sequence"/>
</dbReference>
<accession>A0A6A4JYA7</accession>
<dbReference type="PANTHER" id="PTHR11256:SF48">
    <property type="entry name" value="BCL-2-RELATED OVARIAN KILLER PROTEIN"/>
    <property type="match status" value="1"/>
</dbReference>
<comment type="similarity">
    <text evidence="2">Belongs to the Bcl-2 family.</text>
</comment>
<sequence>MKPTPPPPNPTITITSSDGPPPTNGPGNGLLGSGEAARLASLGAGRRKMSSPATFLGPQRPIARRLSNVGIQARKFSHGLVFGSGPATAEIVCQGRALCAQYIRSRLKRNGLFTKKCGLQRLRSAATLPGGYVVRQVLPDLISVGTELERLHPKVYTNVGRQISPLPGGAATSEKALAAGMTSVAKELCRGHITWPMVVSVYAVAGGLAVDCVRAGHPEFMTALVDAMATALEEDMAGWIAENGGWVGLCTYCKPPSPDVSLGGVVALLGALIFTAFFLVLALRWFRI</sequence>
<dbReference type="CDD" id="cd06845">
    <property type="entry name" value="Bcl-2_like"/>
    <property type="match status" value="1"/>
</dbReference>
<evidence type="ECO:0000259" key="9">
    <source>
        <dbReference type="SMART" id="SM00337"/>
    </source>
</evidence>
<reference evidence="10" key="1">
    <citation type="journal article" date="2021" name="Mol. Ecol. Resour.">
        <title>Apolygus lucorum genome provides insights into omnivorousness and mesophyll feeding.</title>
        <authorList>
            <person name="Liu Y."/>
            <person name="Liu H."/>
            <person name="Wang H."/>
            <person name="Huang T."/>
            <person name="Liu B."/>
            <person name="Yang B."/>
            <person name="Yin L."/>
            <person name="Li B."/>
            <person name="Zhang Y."/>
            <person name="Zhang S."/>
            <person name="Jiang F."/>
            <person name="Zhang X."/>
            <person name="Ren Y."/>
            <person name="Wang B."/>
            <person name="Wang S."/>
            <person name="Lu Y."/>
            <person name="Wu K."/>
            <person name="Fan W."/>
            <person name="Wang G."/>
        </authorList>
    </citation>
    <scope>NUCLEOTIDE SEQUENCE</scope>
    <source>
        <strain evidence="10">12Hb</strain>
    </source>
</reference>
<dbReference type="GO" id="GO:0001836">
    <property type="term" value="P:release of cytochrome c from mitochondria"/>
    <property type="evidence" value="ECO:0007669"/>
    <property type="project" value="TreeGrafter"/>
</dbReference>
<feature type="region of interest" description="Disordered" evidence="7">
    <location>
        <begin position="1"/>
        <end position="30"/>
    </location>
</feature>
<dbReference type="PANTHER" id="PTHR11256">
    <property type="entry name" value="BCL-2 RELATED"/>
    <property type="match status" value="1"/>
</dbReference>
<dbReference type="GO" id="GO:0051400">
    <property type="term" value="F:BH domain binding"/>
    <property type="evidence" value="ECO:0007669"/>
    <property type="project" value="TreeGrafter"/>
</dbReference>
<evidence type="ECO:0000256" key="5">
    <source>
        <dbReference type="ARBA" id="ARBA00022989"/>
    </source>
</evidence>
<evidence type="ECO:0000256" key="6">
    <source>
        <dbReference type="ARBA" id="ARBA00023136"/>
    </source>
</evidence>
<dbReference type="GO" id="GO:0008630">
    <property type="term" value="P:intrinsic apoptotic signaling pathway in response to DNA damage"/>
    <property type="evidence" value="ECO:0007669"/>
    <property type="project" value="TreeGrafter"/>
</dbReference>
<keyword evidence="3 8" id="KW-0812">Transmembrane</keyword>
<name>A0A6A4JYA7_APOLU</name>
<dbReference type="PROSITE" id="PS01258">
    <property type="entry name" value="BH2"/>
    <property type="match status" value="1"/>
</dbReference>
<dbReference type="InterPro" id="IPR020726">
    <property type="entry name" value="Bcl2_BH2_motif_CS"/>
</dbReference>
<comment type="subcellular location">
    <subcellularLocation>
        <location evidence="1">Membrane</location>
        <topology evidence="1">Single-pass membrane protein</topology>
    </subcellularLocation>
</comment>
<feature type="domain" description="Bcl-2 Bcl-2 homology region 1-3" evidence="9">
    <location>
        <begin position="141"/>
        <end position="246"/>
    </location>
</feature>
<feature type="transmembrane region" description="Helical" evidence="8">
    <location>
        <begin position="260"/>
        <end position="283"/>
    </location>
</feature>
<dbReference type="SMART" id="SM00337">
    <property type="entry name" value="BCL"/>
    <property type="match status" value="1"/>
</dbReference>
<dbReference type="InterPro" id="IPR046371">
    <property type="entry name" value="Bcl-2_BH1-3"/>
</dbReference>
<evidence type="ECO:0000256" key="3">
    <source>
        <dbReference type="ARBA" id="ARBA00022692"/>
    </source>
</evidence>
<comment type="caution">
    <text evidence="10">The sequence shown here is derived from an EMBL/GenBank/DDBJ whole genome shotgun (WGS) entry which is preliminary data.</text>
</comment>
<evidence type="ECO:0000313" key="11">
    <source>
        <dbReference type="Proteomes" id="UP000466442"/>
    </source>
</evidence>
<dbReference type="GO" id="GO:0005741">
    <property type="term" value="C:mitochondrial outer membrane"/>
    <property type="evidence" value="ECO:0007669"/>
    <property type="project" value="TreeGrafter"/>
</dbReference>
<dbReference type="PROSITE" id="PS50062">
    <property type="entry name" value="BCL2_FAMILY"/>
    <property type="match status" value="1"/>
</dbReference>
<dbReference type="AlphaFoldDB" id="A0A6A4JYA7"/>
<dbReference type="InterPro" id="IPR026298">
    <property type="entry name" value="Bcl-2_fam"/>
</dbReference>
<dbReference type="Pfam" id="PF00452">
    <property type="entry name" value="Bcl-2"/>
    <property type="match status" value="1"/>
</dbReference>
<dbReference type="OrthoDB" id="6021377at2759"/>